<dbReference type="Gene3D" id="3.40.630.40">
    <property type="entry name" value="Zn-dependent exopeptidases"/>
    <property type="match status" value="1"/>
</dbReference>
<dbReference type="SUPFAM" id="SSF53187">
    <property type="entry name" value="Zn-dependent exopeptidases"/>
    <property type="match status" value="1"/>
</dbReference>
<dbReference type="EMBL" id="FMJD01000013">
    <property type="protein sequence ID" value="SCM78854.1"/>
    <property type="molecule type" value="Genomic_DNA"/>
</dbReference>
<proteinExistence type="predicted"/>
<dbReference type="InterPro" id="IPR011227">
    <property type="entry name" value="UCP029730"/>
</dbReference>
<sequence>MQDPTDDDAPFTFLPGDEAGGLLVIADHASNRVPPPYGDLGLPPAEFERHIAYDIGTEWLVHRLAAFTGAPTLLTRFSRLLIDANRGEDDPTLVMRLSDGAIVPGNAGVDAAERRRRIERFHRPYHRAIAGEIDRMTATGVPPVILSIHSFTPAWKGVPRPWDMAILWDRDDRMVAPALDAFRSRGLVVGDNQPYDGALRNDTLYHHGTARGLAHLLIEVRQDHIADEAGANHWAKTIFEVVAPLAARPAMREIVFYGSRAGGPGM</sequence>
<organism evidence="1">
    <name type="scientific">uncultured Pleomorphomonas sp</name>
    <dbReference type="NCBI Taxonomy" id="442121"/>
    <lineage>
        <taxon>Bacteria</taxon>
        <taxon>Pseudomonadati</taxon>
        <taxon>Pseudomonadota</taxon>
        <taxon>Alphaproteobacteria</taxon>
        <taxon>Hyphomicrobiales</taxon>
        <taxon>Pleomorphomonadaceae</taxon>
        <taxon>Pleomorphomonas</taxon>
        <taxon>environmental samples</taxon>
    </lineage>
</organism>
<dbReference type="RefSeq" id="WP_288198283.1">
    <property type="nucleotide sequence ID" value="NZ_LT608334.1"/>
</dbReference>
<name>A0A212LMU3_9HYPH</name>
<dbReference type="InterPro" id="IPR007709">
    <property type="entry name" value="N-FG_amidohydro"/>
</dbReference>
<protein>
    <submittedName>
        <fullName evidence="1">N-formylglutamate amidohydrolase superfamily</fullName>
    </submittedName>
</protein>
<dbReference type="GO" id="GO:0016787">
    <property type="term" value="F:hydrolase activity"/>
    <property type="evidence" value="ECO:0007669"/>
    <property type="project" value="UniProtKB-KW"/>
</dbReference>
<dbReference type="AlphaFoldDB" id="A0A212LMU3"/>
<accession>A0A212LMU3</accession>
<reference evidence="1" key="1">
    <citation type="submission" date="2016-08" db="EMBL/GenBank/DDBJ databases">
        <authorList>
            <person name="Seilhamer J.J."/>
        </authorList>
    </citation>
    <scope>NUCLEOTIDE SEQUENCE</scope>
    <source>
        <strain evidence="1">86</strain>
    </source>
</reference>
<keyword evidence="1" id="KW-0378">Hydrolase</keyword>
<gene>
    <name evidence="1" type="ORF">KL86PLE_90113</name>
</gene>
<evidence type="ECO:0000313" key="1">
    <source>
        <dbReference type="EMBL" id="SCM78854.1"/>
    </source>
</evidence>
<dbReference type="Pfam" id="PF05013">
    <property type="entry name" value="FGase"/>
    <property type="match status" value="1"/>
</dbReference>
<dbReference type="PIRSF" id="PIRSF029730">
    <property type="entry name" value="UCP029730"/>
    <property type="match status" value="1"/>
</dbReference>